<dbReference type="PANTHER" id="PTHR33939:SF1">
    <property type="entry name" value="DUF4371 DOMAIN-CONTAINING PROTEIN"/>
    <property type="match status" value="1"/>
</dbReference>
<dbReference type="InterPro" id="IPR036397">
    <property type="entry name" value="RNaseH_sf"/>
</dbReference>
<dbReference type="PANTHER" id="PTHR33939">
    <property type="entry name" value="PROTEIN CBG22215"/>
    <property type="match status" value="1"/>
</dbReference>
<sequence length="199" mass="22899">MNSTNYETWLRKQLIPNLPANAVIVMDNAPYHNVQVNKAPNASARKENMIDWLTNKGISFSTSLLKPQLYDIVKRNKSAHITYKFDEILQQCGHVVLKLPPYHPDLNPIELIWATVKGRVAKRNTTFSLENVKQLVLEEFSNITEEEWRKRCDHVIKLEKNYLEREYIIEAEVEPLIMNIGVDSDSDDDLLSDGSSSSE</sequence>
<evidence type="ECO:0000313" key="2">
    <source>
        <dbReference type="EMBL" id="QLJ84878.1"/>
    </source>
</evidence>
<organism evidence="2">
    <name type="scientific">Dichotomius schiffleri</name>
    <dbReference type="NCBI Taxonomy" id="1534479"/>
    <lineage>
        <taxon>Eukaryota</taxon>
        <taxon>Metazoa</taxon>
        <taxon>Ecdysozoa</taxon>
        <taxon>Arthropoda</taxon>
        <taxon>Hexapoda</taxon>
        <taxon>Insecta</taxon>
        <taxon>Pterygota</taxon>
        <taxon>Neoptera</taxon>
        <taxon>Endopterygota</taxon>
        <taxon>Coleoptera</taxon>
        <taxon>Polyphaga</taxon>
        <taxon>Scarabaeiformia</taxon>
        <taxon>Scarabaeidae</taxon>
        <taxon>Scarabaeinae</taxon>
        <taxon>Scarabaeinae incertae sedis</taxon>
        <taxon>Dichotomius</taxon>
    </lineage>
</organism>
<dbReference type="Pfam" id="PF13358">
    <property type="entry name" value="DDE_3"/>
    <property type="match status" value="1"/>
</dbReference>
<dbReference type="EMBL" id="MT376734">
    <property type="protein sequence ID" value="QLJ84878.1"/>
    <property type="molecule type" value="Genomic_DNA"/>
</dbReference>
<reference evidence="2" key="1">
    <citation type="journal article" date="2020" name="Mol. Genet. Genomics">
        <title>Diverse mobilome of Dichotomius (Luederwaldtinia) schiffleri (Coleoptera: Scarabaeidae) reveals long-range horizontal transfer events of DNA transposons.</title>
        <authorList>
            <person name="Amorim I.C."/>
            <person name="Melo E.S."/>
            <person name="Moura R.C."/>
            <person name="Wallau G.L."/>
        </authorList>
    </citation>
    <scope>NUCLEOTIDE SEQUENCE</scope>
</reference>
<dbReference type="Gene3D" id="3.30.420.10">
    <property type="entry name" value="Ribonuclease H-like superfamily/Ribonuclease H"/>
    <property type="match status" value="1"/>
</dbReference>
<feature type="domain" description="Tc1-like transposase DDE" evidence="1">
    <location>
        <begin position="2"/>
        <end position="126"/>
    </location>
</feature>
<dbReference type="InterPro" id="IPR038717">
    <property type="entry name" value="Tc1-like_DDE_dom"/>
</dbReference>
<protein>
    <submittedName>
        <fullName evidence="2">Transposase-like protein</fullName>
    </submittedName>
</protein>
<name>A0A7D6C6P1_9SCAR</name>
<evidence type="ECO:0000259" key="1">
    <source>
        <dbReference type="Pfam" id="PF13358"/>
    </source>
</evidence>
<dbReference type="GO" id="GO:0003676">
    <property type="term" value="F:nucleic acid binding"/>
    <property type="evidence" value="ECO:0007669"/>
    <property type="project" value="InterPro"/>
</dbReference>
<accession>A0A7D6C6P1</accession>
<dbReference type="AlphaFoldDB" id="A0A7D6C6P1"/>
<proteinExistence type="predicted"/>